<dbReference type="InterPro" id="IPR029044">
    <property type="entry name" value="Nucleotide-diphossugar_trans"/>
</dbReference>
<evidence type="ECO:0000256" key="1">
    <source>
        <dbReference type="ARBA" id="ARBA00022676"/>
    </source>
</evidence>
<reference evidence="4" key="1">
    <citation type="submission" date="2019-04" db="EMBL/GenBank/DDBJ databases">
        <authorList>
            <consortium name="Pathogen Informatics"/>
        </authorList>
    </citation>
    <scope>NUCLEOTIDE SEQUENCE</scope>
    <source>
        <strain evidence="4">GPSC199</strain>
    </source>
</reference>
<dbReference type="Gene3D" id="3.90.550.10">
    <property type="entry name" value="Spore Coat Polysaccharide Biosynthesis Protein SpsA, Chain A"/>
    <property type="match status" value="1"/>
</dbReference>
<evidence type="ECO:0000313" key="4">
    <source>
        <dbReference type="EMBL" id="VNQ28058.1"/>
    </source>
</evidence>
<dbReference type="CDD" id="cd00761">
    <property type="entry name" value="Glyco_tranf_GTA_type"/>
    <property type="match status" value="1"/>
</dbReference>
<sequence length="331" mass="38560">MNKISLTDNLPLISVVLPVYNVENYLEKCLNSVVRQTYKNIEIIIVNDGSLDSSIDICNKYANKDSRIKVFTKPNGGLSDARNFGIKKSMGEFITFVDSDDYVTDDYVEYLYSLVKKYNCKMSMCSIFVHYISNNKMINNGTGRELMMTAEQCIEKMCYHDEVDTCAYAKLYHRSLFSEICFPKGRIFEDIGTIYRFFDTAGQIACGFNAKYYYEIRENSIVTSSFSEKKFDLLFMTDQMRNFVDQRYPSLKAATKRRAVYARFSTLNQLLDVQGYNEEKKEIIRFIQDNKEALLENPKTPKRDRLAVRALSLGFCIYKLLWKQYLKIQRG</sequence>
<dbReference type="InterPro" id="IPR001173">
    <property type="entry name" value="Glyco_trans_2-like"/>
</dbReference>
<dbReference type="GO" id="GO:0050501">
    <property type="term" value="F:hyaluronan synthase activity"/>
    <property type="evidence" value="ECO:0007669"/>
    <property type="project" value="UniProtKB-EC"/>
</dbReference>
<proteinExistence type="predicted"/>
<evidence type="ECO:0000256" key="2">
    <source>
        <dbReference type="ARBA" id="ARBA00022679"/>
    </source>
</evidence>
<dbReference type="AlphaFoldDB" id="A0A4J2BBI0"/>
<keyword evidence="2 4" id="KW-0808">Transferase</keyword>
<organism evidence="4">
    <name type="scientific">Streptococcus pneumoniae</name>
    <dbReference type="NCBI Taxonomy" id="1313"/>
    <lineage>
        <taxon>Bacteria</taxon>
        <taxon>Bacillati</taxon>
        <taxon>Bacillota</taxon>
        <taxon>Bacilli</taxon>
        <taxon>Lactobacillales</taxon>
        <taxon>Streptococcaceae</taxon>
        <taxon>Streptococcus</taxon>
    </lineage>
</organism>
<dbReference type="Pfam" id="PF00535">
    <property type="entry name" value="Glycos_transf_2"/>
    <property type="match status" value="1"/>
</dbReference>
<feature type="domain" description="Glycosyltransferase 2-like" evidence="3">
    <location>
        <begin position="14"/>
        <end position="180"/>
    </location>
</feature>
<keyword evidence="1 4" id="KW-0328">Glycosyltransferase</keyword>
<dbReference type="SUPFAM" id="SSF53448">
    <property type="entry name" value="Nucleotide-diphospho-sugar transferases"/>
    <property type="match status" value="1"/>
</dbReference>
<evidence type="ECO:0000259" key="3">
    <source>
        <dbReference type="Pfam" id="PF00535"/>
    </source>
</evidence>
<name>A0A4J2BBI0_STREE</name>
<protein>
    <submittedName>
        <fullName evidence="4">Exopolysaccharide biosynthesis protein, sugar transferase</fullName>
        <ecNumber evidence="4">2.4.1.212</ecNumber>
    </submittedName>
</protein>
<gene>
    <name evidence="4" type="primary">epsI</name>
    <name evidence="4" type="ORF">SAMEA3353537_01398</name>
</gene>
<dbReference type="PANTHER" id="PTHR22916">
    <property type="entry name" value="GLYCOSYLTRANSFERASE"/>
    <property type="match status" value="1"/>
</dbReference>
<accession>A0A4J2BBI0</accession>
<dbReference type="EMBL" id="CAATHS010000006">
    <property type="protein sequence ID" value="VNQ28058.1"/>
    <property type="molecule type" value="Genomic_DNA"/>
</dbReference>
<dbReference type="EC" id="2.4.1.212" evidence="4"/>
<dbReference type="PANTHER" id="PTHR22916:SF51">
    <property type="entry name" value="GLYCOSYLTRANSFERASE EPSH-RELATED"/>
    <property type="match status" value="1"/>
</dbReference>